<reference evidence="2" key="1">
    <citation type="submission" date="2022-01" db="EMBL/GenBank/DDBJ databases">
        <title>Comparative genomics reveals a dynamic genome evolution in the ectomycorrhizal milk-cap (Lactarius) mushrooms.</title>
        <authorList>
            <consortium name="DOE Joint Genome Institute"/>
            <person name="Lebreton A."/>
            <person name="Tang N."/>
            <person name="Kuo A."/>
            <person name="LaButti K."/>
            <person name="Drula E."/>
            <person name="Barry K."/>
            <person name="Clum A."/>
            <person name="Lipzen A."/>
            <person name="Mousain D."/>
            <person name="Ng V."/>
            <person name="Wang R."/>
            <person name="Wang X."/>
            <person name="Dai Y."/>
            <person name="Henrissat B."/>
            <person name="Grigoriev I.V."/>
            <person name="Guerin-Laguette A."/>
            <person name="Yu F."/>
            <person name="Martin F.M."/>
        </authorList>
    </citation>
    <scope>NUCLEOTIDE SEQUENCE</scope>
    <source>
        <strain evidence="2">QP</strain>
    </source>
</reference>
<dbReference type="EMBL" id="JAKELL010000096">
    <property type="protein sequence ID" value="KAH8982842.1"/>
    <property type="molecule type" value="Genomic_DNA"/>
</dbReference>
<feature type="region of interest" description="Disordered" evidence="1">
    <location>
        <begin position="227"/>
        <end position="289"/>
    </location>
</feature>
<name>A0AAD4LAX9_9AGAM</name>
<feature type="compositionally biased region" description="Polar residues" evidence="1">
    <location>
        <begin position="1"/>
        <end position="13"/>
    </location>
</feature>
<dbReference type="AlphaFoldDB" id="A0AAD4LAX9"/>
<evidence type="ECO:0000313" key="2">
    <source>
        <dbReference type="EMBL" id="KAH8982842.1"/>
    </source>
</evidence>
<feature type="compositionally biased region" description="Acidic residues" evidence="1">
    <location>
        <begin position="253"/>
        <end position="262"/>
    </location>
</feature>
<keyword evidence="3" id="KW-1185">Reference proteome</keyword>
<feature type="non-terminal residue" evidence="2">
    <location>
        <position position="1"/>
    </location>
</feature>
<evidence type="ECO:0000256" key="1">
    <source>
        <dbReference type="SAM" id="MobiDB-lite"/>
    </source>
</evidence>
<feature type="region of interest" description="Disordered" evidence="1">
    <location>
        <begin position="1"/>
        <end position="70"/>
    </location>
</feature>
<accession>A0AAD4LAX9</accession>
<protein>
    <submittedName>
        <fullName evidence="2">Uncharacterized protein</fullName>
    </submittedName>
</protein>
<sequence>MFSFFSRKQQQTPAAPKESDAMVIDSVPQQLRTPSPSEAASNVGLGPAAHMASPSREIPIDTLDPPKPPLPPTPEAVHALVSTIPAKTLHAYVLAHLPTAPLDTLAALASFFATLAPPPRLHCARCHSDYTEVENDDRSCHVPHDDDSANVERVGMGRGGSEYETHYGCCGKTVDGEGDLGPPDGWCYEGMHTTDMKRARFRADSTPANDMLDSCFRLNCHNIRARLPGARPRTSSSTGGVRAKRARPPPGDLADDDEDDDGNGSRYTEDSGIAEIARGVGAMGQKAKG</sequence>
<evidence type="ECO:0000313" key="3">
    <source>
        <dbReference type="Proteomes" id="UP001201163"/>
    </source>
</evidence>
<feature type="compositionally biased region" description="Polar residues" evidence="1">
    <location>
        <begin position="27"/>
        <end position="40"/>
    </location>
</feature>
<gene>
    <name evidence="2" type="ORF">EDB92DRAFT_1804287</name>
</gene>
<dbReference type="Proteomes" id="UP001201163">
    <property type="component" value="Unassembled WGS sequence"/>
</dbReference>
<proteinExistence type="predicted"/>
<organism evidence="2 3">
    <name type="scientific">Lactarius akahatsu</name>
    <dbReference type="NCBI Taxonomy" id="416441"/>
    <lineage>
        <taxon>Eukaryota</taxon>
        <taxon>Fungi</taxon>
        <taxon>Dikarya</taxon>
        <taxon>Basidiomycota</taxon>
        <taxon>Agaricomycotina</taxon>
        <taxon>Agaricomycetes</taxon>
        <taxon>Russulales</taxon>
        <taxon>Russulaceae</taxon>
        <taxon>Lactarius</taxon>
    </lineage>
</organism>
<comment type="caution">
    <text evidence="2">The sequence shown here is derived from an EMBL/GenBank/DDBJ whole genome shotgun (WGS) entry which is preliminary data.</text>
</comment>